<evidence type="ECO:0008006" key="4">
    <source>
        <dbReference type="Google" id="ProtNLM"/>
    </source>
</evidence>
<dbReference type="AlphaFoldDB" id="A0A2U8WCT0"/>
<dbReference type="Proteomes" id="UP000245926">
    <property type="component" value="Chromosome"/>
</dbReference>
<protein>
    <recommendedName>
        <fullName evidence="4">GcrA cell cycle regulator</fullName>
    </recommendedName>
</protein>
<dbReference type="OrthoDB" id="7994632at2"/>
<dbReference type="EMBL" id="CP029550">
    <property type="protein sequence ID" value="AWN43250.1"/>
    <property type="molecule type" value="Genomic_DNA"/>
</dbReference>
<accession>A0A2U8WCT0</accession>
<feature type="region of interest" description="Disordered" evidence="1">
    <location>
        <begin position="108"/>
        <end position="148"/>
    </location>
</feature>
<name>A0A2U8WCT0_9HYPH</name>
<evidence type="ECO:0000256" key="1">
    <source>
        <dbReference type="SAM" id="MobiDB-lite"/>
    </source>
</evidence>
<evidence type="ECO:0000313" key="3">
    <source>
        <dbReference type="Proteomes" id="UP000245926"/>
    </source>
</evidence>
<organism evidence="2 3">
    <name type="scientific">Methylobacterium durans</name>
    <dbReference type="NCBI Taxonomy" id="2202825"/>
    <lineage>
        <taxon>Bacteria</taxon>
        <taxon>Pseudomonadati</taxon>
        <taxon>Pseudomonadota</taxon>
        <taxon>Alphaproteobacteria</taxon>
        <taxon>Hyphomicrobiales</taxon>
        <taxon>Methylobacteriaceae</taxon>
        <taxon>Methylobacterium</taxon>
    </lineage>
</organism>
<reference evidence="3" key="1">
    <citation type="submission" date="2018-05" db="EMBL/GenBank/DDBJ databases">
        <title>Complete Genome Sequence of Methylobacterium sp. 17SD2-17.</title>
        <authorList>
            <person name="Srinivasan S."/>
        </authorList>
    </citation>
    <scope>NUCLEOTIDE SEQUENCE [LARGE SCALE GENOMIC DNA]</scope>
    <source>
        <strain evidence="3">17SD2-17</strain>
    </source>
</reference>
<keyword evidence="3" id="KW-1185">Reference proteome</keyword>
<evidence type="ECO:0000313" key="2">
    <source>
        <dbReference type="EMBL" id="AWN43250.1"/>
    </source>
</evidence>
<proteinExistence type="predicted"/>
<dbReference type="KEGG" id="mets:DK389_25535"/>
<dbReference type="RefSeq" id="WP_109893873.1">
    <property type="nucleotide sequence ID" value="NZ_CP029550.1"/>
</dbReference>
<gene>
    <name evidence="2" type="ORF">DK389_25535</name>
</gene>
<sequence>MNDALWTDETTRKAVFQWIEGRDASEIAAELGTTPEDVIRQVAQAAQTLGAKPEAPAAPKTEPAAPKLVPAAAKAAPAAAKAAPTAAKVAPTAPKAVAAAPKTAALKTAAPAAPAPSPASPPAETAAKPRILPRTEPAAQRETARGETPCRIAPAAVRPAAPAVPSPAAILPTAARRPAPGALSVPAPAALAVPAPAASHAPAAAASHAPAAAASPALPAPGARRPLVAADGGEGVPFMKAGLLDCVFPLWSDHEGGSIETKRVCGCRVVTGKRWCPQHYAVVFEPLRKPQRAA</sequence>